<dbReference type="SUPFAM" id="SSF52058">
    <property type="entry name" value="L domain-like"/>
    <property type="match status" value="1"/>
</dbReference>
<dbReference type="SUPFAM" id="SSF52540">
    <property type="entry name" value="P-loop containing nucleoside triphosphate hydrolases"/>
    <property type="match status" value="1"/>
</dbReference>
<evidence type="ECO:0000256" key="3">
    <source>
        <dbReference type="ARBA" id="ARBA00022614"/>
    </source>
</evidence>
<evidence type="ECO:0000256" key="8">
    <source>
        <dbReference type="ARBA" id="ARBA00023054"/>
    </source>
</evidence>
<evidence type="ECO:0000259" key="11">
    <source>
        <dbReference type="PROSITE" id="PS50104"/>
    </source>
</evidence>
<dbReference type="InterPro" id="IPR001611">
    <property type="entry name" value="Leu-rich_rpt"/>
</dbReference>
<dbReference type="Pfam" id="PF01582">
    <property type="entry name" value="TIR"/>
    <property type="match status" value="1"/>
</dbReference>
<evidence type="ECO:0000256" key="9">
    <source>
        <dbReference type="ARBA" id="ARBA00023136"/>
    </source>
</evidence>
<dbReference type="InterPro" id="IPR058546">
    <property type="entry name" value="RPS4B/Roq1-like_LRR"/>
</dbReference>
<dbReference type="Gene3D" id="3.40.50.300">
    <property type="entry name" value="P-loop containing nucleotide triphosphate hydrolases"/>
    <property type="match status" value="1"/>
</dbReference>
<dbReference type="Pfam" id="PF13855">
    <property type="entry name" value="LRR_8"/>
    <property type="match status" value="1"/>
</dbReference>
<dbReference type="AlphaFoldDB" id="A0ABD2SUS5"/>
<keyword evidence="6" id="KW-0611">Plant defense</keyword>
<protein>
    <recommendedName>
        <fullName evidence="2">ADP-ribosyl cyclase/cyclic ADP-ribose hydrolase</fullName>
        <ecNumber evidence="2">3.2.2.6</ecNumber>
    </recommendedName>
</protein>
<dbReference type="PRINTS" id="PR00364">
    <property type="entry name" value="DISEASERSIST"/>
</dbReference>
<accession>A0ABD2SUS5</accession>
<feature type="domain" description="TIR" evidence="11">
    <location>
        <begin position="17"/>
        <end position="187"/>
    </location>
</feature>
<gene>
    <name evidence="12" type="ORF">AABB24_021362</name>
</gene>
<dbReference type="PROSITE" id="PS50104">
    <property type="entry name" value="TIR"/>
    <property type="match status" value="1"/>
</dbReference>
<dbReference type="Proteomes" id="UP001627284">
    <property type="component" value="Unassembled WGS sequence"/>
</dbReference>
<name>A0ABD2SUS5_9SOLN</name>
<dbReference type="Gene3D" id="3.40.50.10140">
    <property type="entry name" value="Toll/interleukin-1 receptor homology (TIR) domain"/>
    <property type="match status" value="1"/>
</dbReference>
<dbReference type="Gene3D" id="1.10.8.430">
    <property type="entry name" value="Helical domain of apoptotic protease-activating factors"/>
    <property type="match status" value="1"/>
</dbReference>
<dbReference type="InterPro" id="IPR045344">
    <property type="entry name" value="C-JID"/>
</dbReference>
<dbReference type="FunFam" id="3.40.50.10140:FF:000007">
    <property type="entry name" value="Disease resistance protein (TIR-NBS-LRR class)"/>
    <property type="match status" value="1"/>
</dbReference>
<sequence>MASISSYGSNSHYCPRWKYDVFLSFRGEDTRDTIAGYLYERLTRRGIITFQDNKRLEHGDSIPKELSKAIKDSQVALVIFSKNYATSRWCLDELVKIMECANEENEKTIIPVFYGVDATDVRYQSKSFAETFAKHELKYKDDDEGMQKVQRWRTALTVAANLKGYVFPNGVESDCIERIVDDISSKCKTSVSYSHKVVGIDTQIEKVESLLEMEIDDVRIVWICGMGGVGKTTIANAIYNKLSSSKFKDACFLEDIKENKHRMYSLQNILLSKLLGEKENCVNNKEEGRSLMARRFRFKKVLLVLDDIDHRDQLDYLAGDLCWFGKGSRIIATTRDKRLIRNSVLHEVETLLDRDAIKLFNQYAFMENVPDECFENLTLEIVIHAKGHPLALKVWGSLLYKKDIIVWRSALDQIRENSGSEIIENLKISYDGLEPNEQEIFLDIACFFRGKEKEKVMQILESCDFPAEYGLSVLIDKSLVFISDHNKIQMHDLIQEMGQYIVKMQKHPGKRSRLWKIEDVKEVMVDNMGTMAVEGICFTFIQKLSFSKEAMKKMKKLRILHICSFITPIDRGDVHYDSNCHDGSIEYLPKNLCWFVWHEFPWKSLPENFEPQRLVHLDLQWSSLHDLWTERKVFLPSLRKLDVSYSKSLMQTPDFTGMPNLEYLNLRRCTSLKEVHHSLGCSIKLIELDLNHCEKLERFPRVNVESLKSLDLVGCSSLEKFPEFLGKMKLELEIRMRFTWIRELPSSIIQHQARLRVLDLSDMKSLVALPSSICKLKVLMKLDVSYCSKLESLPEEIGDLENLEELHASHTLISRPPSSIIRLNKLKFLTFAKKESEDGVYFVFPQVNEGLRSLEILNLGCCNIIDGGLPEDIGCLHSLKRLYLGRNNFHHLPRSIAQLGSLRSLNLSHCKKLKQLPEFPEQLDTIYADWSKYSLCNSLFQNISSSQHDISASDSLSLRLFTSRTLTIPTWFHRRGTGKSGLVNLPENWYVADNFLGFAVCYTGRLMYVTMTTHLIPLCYDSKLWMTLRLDLLEPDSNSLVCEYSPDSIIHFFFVPFAGLWDTSKANGKTPNDYGRIILSFSGDIRDYGFRLLYKNLCIGTRKSKYDDSTVTNEASCSSSKKQRSHF</sequence>
<dbReference type="EMBL" id="JBJKTR010000013">
    <property type="protein sequence ID" value="KAL3347649.1"/>
    <property type="molecule type" value="Genomic_DNA"/>
</dbReference>
<dbReference type="GO" id="GO:0006950">
    <property type="term" value="P:response to stress"/>
    <property type="evidence" value="ECO:0007669"/>
    <property type="project" value="UniProtKB-ARBA"/>
</dbReference>
<dbReference type="InterPro" id="IPR032675">
    <property type="entry name" value="LRR_dom_sf"/>
</dbReference>
<dbReference type="InterPro" id="IPR058192">
    <property type="entry name" value="WHD_ROQ1-like"/>
</dbReference>
<keyword evidence="13" id="KW-1185">Reference proteome</keyword>
<evidence type="ECO:0000313" key="12">
    <source>
        <dbReference type="EMBL" id="KAL3347649.1"/>
    </source>
</evidence>
<evidence type="ECO:0000256" key="10">
    <source>
        <dbReference type="ARBA" id="ARBA00047304"/>
    </source>
</evidence>
<keyword evidence="9" id="KW-0472">Membrane</keyword>
<dbReference type="GO" id="GO:0005524">
    <property type="term" value="F:ATP binding"/>
    <property type="evidence" value="ECO:0007669"/>
    <property type="project" value="UniProtKB-KW"/>
</dbReference>
<dbReference type="EC" id="3.2.2.6" evidence="2"/>
<evidence type="ECO:0000256" key="1">
    <source>
        <dbReference type="ARBA" id="ARBA00004170"/>
    </source>
</evidence>
<dbReference type="InterPro" id="IPR035897">
    <property type="entry name" value="Toll_tir_struct_dom_sf"/>
</dbReference>
<reference evidence="12 13" key="1">
    <citation type="submission" date="2024-05" db="EMBL/GenBank/DDBJ databases">
        <title>De novo assembly of an allotetraploid wild potato.</title>
        <authorList>
            <person name="Hosaka A.J."/>
        </authorList>
    </citation>
    <scope>NUCLEOTIDE SEQUENCE [LARGE SCALE GENOMIC DNA]</scope>
    <source>
        <tissue evidence="12">Young leaves</tissue>
    </source>
</reference>
<keyword evidence="5" id="KW-0378">Hydrolase</keyword>
<evidence type="ECO:0000256" key="5">
    <source>
        <dbReference type="ARBA" id="ARBA00022801"/>
    </source>
</evidence>
<evidence type="ECO:0000313" key="13">
    <source>
        <dbReference type="Proteomes" id="UP001627284"/>
    </source>
</evidence>
<comment type="caution">
    <text evidence="12">The sequence shown here is derived from an EMBL/GenBank/DDBJ whole genome shotgun (WGS) entry which is preliminary data.</text>
</comment>
<proteinExistence type="predicted"/>
<dbReference type="Pfam" id="PF23282">
    <property type="entry name" value="WHD_ROQ1"/>
    <property type="match status" value="1"/>
</dbReference>
<dbReference type="InterPro" id="IPR044974">
    <property type="entry name" value="Disease_R_plants"/>
</dbReference>
<dbReference type="Gene3D" id="3.80.10.10">
    <property type="entry name" value="Ribonuclease Inhibitor"/>
    <property type="match status" value="2"/>
</dbReference>
<keyword evidence="8" id="KW-0175">Coiled coil</keyword>
<dbReference type="Pfam" id="PF20160">
    <property type="entry name" value="C-JID"/>
    <property type="match status" value="1"/>
</dbReference>
<dbReference type="GO" id="GO:0061809">
    <property type="term" value="F:NAD+ nucleosidase activity, cyclic ADP-ribose generating"/>
    <property type="evidence" value="ECO:0007669"/>
    <property type="project" value="UniProtKB-EC"/>
</dbReference>
<dbReference type="Pfam" id="PF00931">
    <property type="entry name" value="NB-ARC"/>
    <property type="match status" value="1"/>
</dbReference>
<dbReference type="GO" id="GO:0016020">
    <property type="term" value="C:membrane"/>
    <property type="evidence" value="ECO:0007669"/>
    <property type="project" value="UniProtKB-SubCell"/>
</dbReference>
<keyword evidence="3" id="KW-0433">Leucine-rich repeat</keyword>
<dbReference type="SUPFAM" id="SSF52200">
    <property type="entry name" value="Toll/Interleukin receptor TIR domain"/>
    <property type="match status" value="1"/>
</dbReference>
<evidence type="ECO:0000256" key="6">
    <source>
        <dbReference type="ARBA" id="ARBA00022821"/>
    </source>
</evidence>
<evidence type="ECO:0000256" key="2">
    <source>
        <dbReference type="ARBA" id="ARBA00011982"/>
    </source>
</evidence>
<dbReference type="Pfam" id="PF23286">
    <property type="entry name" value="LRR_13"/>
    <property type="match status" value="1"/>
</dbReference>
<organism evidence="12 13">
    <name type="scientific">Solanum stoloniferum</name>
    <dbReference type="NCBI Taxonomy" id="62892"/>
    <lineage>
        <taxon>Eukaryota</taxon>
        <taxon>Viridiplantae</taxon>
        <taxon>Streptophyta</taxon>
        <taxon>Embryophyta</taxon>
        <taxon>Tracheophyta</taxon>
        <taxon>Spermatophyta</taxon>
        <taxon>Magnoliopsida</taxon>
        <taxon>eudicotyledons</taxon>
        <taxon>Gunneridae</taxon>
        <taxon>Pentapetalae</taxon>
        <taxon>asterids</taxon>
        <taxon>lamiids</taxon>
        <taxon>Solanales</taxon>
        <taxon>Solanaceae</taxon>
        <taxon>Solanoideae</taxon>
        <taxon>Solaneae</taxon>
        <taxon>Solanum</taxon>
    </lineage>
</organism>
<dbReference type="InterPro" id="IPR027417">
    <property type="entry name" value="P-loop_NTPase"/>
</dbReference>
<dbReference type="InterPro" id="IPR002182">
    <property type="entry name" value="NB-ARC"/>
</dbReference>
<dbReference type="PANTHER" id="PTHR11017:SF569">
    <property type="entry name" value="DISEASE RESISTANCE PROTEIN"/>
    <property type="match status" value="1"/>
</dbReference>
<dbReference type="PANTHER" id="PTHR11017">
    <property type="entry name" value="LEUCINE-RICH REPEAT-CONTAINING PROTEIN"/>
    <property type="match status" value="1"/>
</dbReference>
<dbReference type="InterPro" id="IPR042197">
    <property type="entry name" value="Apaf_helical"/>
</dbReference>
<comment type="subcellular location">
    <subcellularLocation>
        <location evidence="1">Membrane</location>
        <topology evidence="1">Peripheral membrane protein</topology>
    </subcellularLocation>
</comment>
<evidence type="ECO:0000256" key="4">
    <source>
        <dbReference type="ARBA" id="ARBA00022737"/>
    </source>
</evidence>
<comment type="catalytic activity">
    <reaction evidence="10">
        <text>NAD(+) + H2O = ADP-D-ribose + nicotinamide + H(+)</text>
        <dbReference type="Rhea" id="RHEA:16301"/>
        <dbReference type="ChEBI" id="CHEBI:15377"/>
        <dbReference type="ChEBI" id="CHEBI:15378"/>
        <dbReference type="ChEBI" id="CHEBI:17154"/>
        <dbReference type="ChEBI" id="CHEBI:57540"/>
        <dbReference type="ChEBI" id="CHEBI:57967"/>
        <dbReference type="EC" id="3.2.2.6"/>
    </reaction>
    <physiologicalReaction direction="left-to-right" evidence="10">
        <dbReference type="Rhea" id="RHEA:16302"/>
    </physiologicalReaction>
</comment>
<evidence type="ECO:0000256" key="7">
    <source>
        <dbReference type="ARBA" id="ARBA00023027"/>
    </source>
</evidence>
<keyword evidence="7" id="KW-0520">NAD</keyword>
<dbReference type="InterPro" id="IPR000157">
    <property type="entry name" value="TIR_dom"/>
</dbReference>
<keyword evidence="4" id="KW-0677">Repeat</keyword>
<dbReference type="SMART" id="SM00255">
    <property type="entry name" value="TIR"/>
    <property type="match status" value="1"/>
</dbReference>